<accession>A0A2S6INX7</accession>
<evidence type="ECO:0000313" key="3">
    <source>
        <dbReference type="Proteomes" id="UP000239485"/>
    </source>
</evidence>
<reference evidence="2 3" key="1">
    <citation type="submission" date="2018-02" db="EMBL/GenBank/DDBJ databases">
        <title>Genomic Encyclopedia of Archaeal and Bacterial Type Strains, Phase II (KMG-II): from individual species to whole genera.</title>
        <authorList>
            <person name="Goeker M."/>
        </authorList>
    </citation>
    <scope>NUCLEOTIDE SEQUENCE [LARGE SCALE GENOMIC DNA]</scope>
    <source>
        <strain evidence="2 3">DSM 22857</strain>
    </source>
</reference>
<proteinExistence type="predicted"/>
<gene>
    <name evidence="2" type="ORF">CLV92_1052</name>
</gene>
<organism evidence="2 3">
    <name type="scientific">Kineococcus xinjiangensis</name>
    <dbReference type="NCBI Taxonomy" id="512762"/>
    <lineage>
        <taxon>Bacteria</taxon>
        <taxon>Bacillati</taxon>
        <taxon>Actinomycetota</taxon>
        <taxon>Actinomycetes</taxon>
        <taxon>Kineosporiales</taxon>
        <taxon>Kineosporiaceae</taxon>
        <taxon>Kineococcus</taxon>
    </lineage>
</organism>
<comment type="caution">
    <text evidence="2">The sequence shown here is derived from an EMBL/GenBank/DDBJ whole genome shotgun (WGS) entry which is preliminary data.</text>
</comment>
<keyword evidence="1" id="KW-1133">Transmembrane helix</keyword>
<keyword evidence="1" id="KW-0812">Transmembrane</keyword>
<evidence type="ECO:0000256" key="1">
    <source>
        <dbReference type="SAM" id="Phobius"/>
    </source>
</evidence>
<name>A0A2S6INX7_9ACTN</name>
<dbReference type="RefSeq" id="WP_146099456.1">
    <property type="nucleotide sequence ID" value="NZ_PTJD01000005.1"/>
</dbReference>
<dbReference type="AlphaFoldDB" id="A0A2S6INX7"/>
<protein>
    <submittedName>
        <fullName evidence="2">Uncharacterized protein</fullName>
    </submittedName>
</protein>
<dbReference type="Proteomes" id="UP000239485">
    <property type="component" value="Unassembled WGS sequence"/>
</dbReference>
<dbReference type="EMBL" id="PTJD01000005">
    <property type="protein sequence ID" value="PPK95908.1"/>
    <property type="molecule type" value="Genomic_DNA"/>
</dbReference>
<feature type="transmembrane region" description="Helical" evidence="1">
    <location>
        <begin position="39"/>
        <end position="58"/>
    </location>
</feature>
<keyword evidence="3" id="KW-1185">Reference proteome</keyword>
<keyword evidence="1" id="KW-0472">Membrane</keyword>
<evidence type="ECO:0000313" key="2">
    <source>
        <dbReference type="EMBL" id="PPK95908.1"/>
    </source>
</evidence>
<sequence>MLTTPPMDPRRKDAMTRYLQREAATTLQATSKQRTPRRLSLIGASAGLAAAVAVAVVITHGTELGQRGPAMGLVAYSLPVPTEAPTNCDEQSAFSYPAFEKVPELLHLLPEAPPETVLAGAIVEVTACNRGAWPAASFLRLAPDRGRAEKALTVWGPNAAGLPMDLRDGEQGVRITEVAGQPARVRVTDWGVVQSWSTGSEHWVITAAGMDPRTVAQVAEHVVLNDGIEGLAQQLPDMENIALPPEPKGAVATYTVRYEVPGANVEGSQDFDAPGMHIQVGPGLTPWSAALSTGPLEDQGIFDINGTLGTGVSNGGVPGGVAWQITPDLTATVFGTASRDSTGYRDLVPLMRTLQPVTPDDPRFADPAVDTRAGG</sequence>